<feature type="non-terminal residue" evidence="4">
    <location>
        <position position="1"/>
    </location>
</feature>
<gene>
    <name evidence="4" type="ORF">AFUS01_LOCUS12283</name>
</gene>
<dbReference type="PANTHER" id="PTHR12395:SF9">
    <property type="entry name" value="DECAPPING AND EXORIBONUCLEASE PROTEIN"/>
    <property type="match status" value="1"/>
</dbReference>
<dbReference type="OrthoDB" id="5853397at2759"/>
<dbReference type="InterPro" id="IPR039039">
    <property type="entry name" value="RAI1-like_fam"/>
</dbReference>
<keyword evidence="2" id="KW-0694">RNA-binding</keyword>
<dbReference type="GO" id="GO:0046872">
    <property type="term" value="F:metal ion binding"/>
    <property type="evidence" value="ECO:0007669"/>
    <property type="project" value="UniProtKB-KW"/>
</dbReference>
<dbReference type="GO" id="GO:0034353">
    <property type="term" value="F:mRNA 5'-diphosphatase activity"/>
    <property type="evidence" value="ECO:0007669"/>
    <property type="project" value="TreeGrafter"/>
</dbReference>
<dbReference type="Pfam" id="PF08652">
    <property type="entry name" value="RAI1"/>
    <property type="match status" value="1"/>
</dbReference>
<dbReference type="EC" id="3.6.1.-" evidence="2"/>
<feature type="domain" description="RAI1-like" evidence="3">
    <location>
        <begin position="9"/>
        <end position="291"/>
    </location>
</feature>
<evidence type="ECO:0000313" key="5">
    <source>
        <dbReference type="Proteomes" id="UP000708208"/>
    </source>
</evidence>
<keyword evidence="2" id="KW-0378">Hydrolase</keyword>
<dbReference type="GO" id="GO:0000166">
    <property type="term" value="F:nucleotide binding"/>
    <property type="evidence" value="ECO:0007669"/>
    <property type="project" value="UniProtKB-KW"/>
</dbReference>
<accession>A0A8J2NRK5</accession>
<evidence type="ECO:0000256" key="2">
    <source>
        <dbReference type="RuleBase" id="RU367113"/>
    </source>
</evidence>
<protein>
    <recommendedName>
        <fullName evidence="2">Decapping nuclease</fullName>
        <ecNumber evidence="2">3.6.1.-</ecNumber>
    </recommendedName>
</protein>
<comment type="cofactor">
    <cofactor evidence="2">
        <name>a divalent metal cation</name>
        <dbReference type="ChEBI" id="CHEBI:60240"/>
    </cofactor>
</comment>
<dbReference type="PANTHER" id="PTHR12395">
    <property type="entry name" value="DOM-3 RELATED"/>
    <property type="match status" value="1"/>
</dbReference>
<dbReference type="EMBL" id="CAJVCH010096277">
    <property type="protein sequence ID" value="CAG7723182.1"/>
    <property type="molecule type" value="Genomic_DNA"/>
</dbReference>
<dbReference type="Proteomes" id="UP000708208">
    <property type="component" value="Unassembled WGS sequence"/>
</dbReference>
<dbReference type="InterPro" id="IPR013961">
    <property type="entry name" value="RAI1"/>
</dbReference>
<keyword evidence="2" id="KW-0540">Nuclease</keyword>
<dbReference type="GO" id="GO:0004518">
    <property type="term" value="F:nuclease activity"/>
    <property type="evidence" value="ECO:0007669"/>
    <property type="project" value="UniProtKB-KW"/>
</dbReference>
<comment type="caution">
    <text evidence="4">The sequence shown here is derived from an EMBL/GenBank/DDBJ whole genome shotgun (WGS) entry which is preliminary data.</text>
</comment>
<evidence type="ECO:0000259" key="3">
    <source>
        <dbReference type="Pfam" id="PF08652"/>
    </source>
</evidence>
<feature type="non-terminal residue" evidence="4">
    <location>
        <position position="296"/>
    </location>
</feature>
<keyword evidence="2" id="KW-0479">Metal-binding</keyword>
<name>A0A8J2NRK5_9HEXA</name>
<comment type="function">
    <text evidence="2">Decapping enzyme for NAD-capped RNAs: specifically hydrolyzes the nicotinamide adenine dinucleotide (NAD) cap from a subset of RNAs by removing the entire NAD moiety from the 5'-end of an NAD-capped RNA.</text>
</comment>
<dbReference type="AlphaFoldDB" id="A0A8J2NRK5"/>
<sequence length="296" mass="34650">TFEAPPVEIIGCYSNDAKRKYIDGAENLKYVELFEEPQTVRYDLNKKINWRAFEKYEKEFIPNRKEENSRLVHFLKWINLHQEDFEGSRPNFVMLRGMMEKIFTTPYRCKLNEDWRVGAIRKNGTIYLRKILRTEQLQPKSNRFMMRASAWGHNFEKFILSDDPNEKPNPNKKEMPGAECHIVLKTEVEGHSIVYSAELDGVCAKDGFDLLEMNPKENVEMLSNCHLVEVKTCAKSMQNKLGHRGFRRDKSRKWWVQAVLGGISNIIIGYRDNDSGLVTQIENMPLNELYEKYGSV</sequence>
<organism evidence="4 5">
    <name type="scientific">Allacma fusca</name>
    <dbReference type="NCBI Taxonomy" id="39272"/>
    <lineage>
        <taxon>Eukaryota</taxon>
        <taxon>Metazoa</taxon>
        <taxon>Ecdysozoa</taxon>
        <taxon>Arthropoda</taxon>
        <taxon>Hexapoda</taxon>
        <taxon>Collembola</taxon>
        <taxon>Symphypleona</taxon>
        <taxon>Sminthuridae</taxon>
        <taxon>Allacma</taxon>
    </lineage>
</organism>
<dbReference type="GO" id="GO:0110155">
    <property type="term" value="P:NAD-cap decapping"/>
    <property type="evidence" value="ECO:0007669"/>
    <property type="project" value="TreeGrafter"/>
</dbReference>
<keyword evidence="2" id="KW-0547">Nucleotide-binding</keyword>
<comment type="similarity">
    <text evidence="1 2">Belongs to the DXO/Dom3Z family.</text>
</comment>
<keyword evidence="2" id="KW-0539">Nucleus</keyword>
<evidence type="ECO:0000313" key="4">
    <source>
        <dbReference type="EMBL" id="CAG7723182.1"/>
    </source>
</evidence>
<reference evidence="4" key="1">
    <citation type="submission" date="2021-06" db="EMBL/GenBank/DDBJ databases">
        <authorList>
            <person name="Hodson N. C."/>
            <person name="Mongue J. A."/>
            <person name="Jaron S. K."/>
        </authorList>
    </citation>
    <scope>NUCLEOTIDE SEQUENCE</scope>
</reference>
<dbReference type="GO" id="GO:0005829">
    <property type="term" value="C:cytosol"/>
    <property type="evidence" value="ECO:0007669"/>
    <property type="project" value="TreeGrafter"/>
</dbReference>
<keyword evidence="5" id="KW-1185">Reference proteome</keyword>
<dbReference type="GO" id="GO:0005634">
    <property type="term" value="C:nucleus"/>
    <property type="evidence" value="ECO:0007669"/>
    <property type="project" value="UniProtKB-SubCell"/>
</dbReference>
<dbReference type="GO" id="GO:0000956">
    <property type="term" value="P:nuclear-transcribed mRNA catabolic process"/>
    <property type="evidence" value="ECO:0007669"/>
    <property type="project" value="TreeGrafter"/>
</dbReference>
<proteinExistence type="inferred from homology"/>
<dbReference type="GO" id="GO:0003723">
    <property type="term" value="F:RNA binding"/>
    <property type="evidence" value="ECO:0007669"/>
    <property type="project" value="UniProtKB-KW"/>
</dbReference>
<comment type="subcellular location">
    <subcellularLocation>
        <location evidence="2">Nucleus</location>
    </subcellularLocation>
</comment>
<evidence type="ECO:0000256" key="1">
    <source>
        <dbReference type="ARBA" id="ARBA00006562"/>
    </source>
</evidence>